<dbReference type="CDD" id="cd00096">
    <property type="entry name" value="Ig"/>
    <property type="match status" value="1"/>
</dbReference>
<dbReference type="PANTHER" id="PTHR13833">
    <property type="match status" value="1"/>
</dbReference>
<keyword evidence="1" id="KW-0677">Repeat</keyword>
<dbReference type="SMART" id="SM00409">
    <property type="entry name" value="IG"/>
    <property type="match status" value="1"/>
</dbReference>
<evidence type="ECO:0000259" key="4">
    <source>
        <dbReference type="PROSITE" id="PS50835"/>
    </source>
</evidence>
<evidence type="ECO:0000313" key="5">
    <source>
        <dbReference type="EMBL" id="MBK9798009.1"/>
    </source>
</evidence>
<reference evidence="5" key="1">
    <citation type="submission" date="2020-10" db="EMBL/GenBank/DDBJ databases">
        <title>Connecting structure to function with the recovery of over 1000 high-quality activated sludge metagenome-assembled genomes encoding full-length rRNA genes using long-read sequencing.</title>
        <authorList>
            <person name="Singleton C.M."/>
            <person name="Petriglieri F."/>
            <person name="Kristensen J.M."/>
            <person name="Kirkegaard R.H."/>
            <person name="Michaelsen T.Y."/>
            <person name="Andersen M.H."/>
            <person name="Karst S.M."/>
            <person name="Dueholm M.S."/>
            <person name="Nielsen P.H."/>
            <person name="Albertsen M."/>
        </authorList>
    </citation>
    <scope>NUCLEOTIDE SEQUENCE</scope>
    <source>
        <strain evidence="5">Skiv_18-Q3-R9-52_MAXAC.067</strain>
    </source>
</reference>
<dbReference type="PROSITE" id="PS50835">
    <property type="entry name" value="IG_LIKE"/>
    <property type="match status" value="1"/>
</dbReference>
<name>A0A9D7SHY3_9BACT</name>
<comment type="caution">
    <text evidence="5">The sequence shown here is derived from an EMBL/GenBank/DDBJ whole genome shotgun (WGS) entry which is preliminary data.</text>
</comment>
<dbReference type="InterPro" id="IPR036179">
    <property type="entry name" value="Ig-like_dom_sf"/>
</dbReference>
<feature type="domain" description="Ig-like" evidence="4">
    <location>
        <begin position="62"/>
        <end position="142"/>
    </location>
</feature>
<dbReference type="InterPro" id="IPR013783">
    <property type="entry name" value="Ig-like_fold"/>
</dbReference>
<dbReference type="Proteomes" id="UP000886657">
    <property type="component" value="Unassembled WGS sequence"/>
</dbReference>
<dbReference type="PROSITE" id="PS51125">
    <property type="entry name" value="NHL"/>
    <property type="match status" value="1"/>
</dbReference>
<gene>
    <name evidence="5" type="ORF">IPP58_16315</name>
</gene>
<dbReference type="Gene3D" id="2.120.10.30">
    <property type="entry name" value="TolB, C-terminal domain"/>
    <property type="match status" value="4"/>
</dbReference>
<dbReference type="Gene3D" id="2.60.40.10">
    <property type="entry name" value="Immunoglobulins"/>
    <property type="match status" value="1"/>
</dbReference>
<dbReference type="CDD" id="cd14953">
    <property type="entry name" value="NHL_like_1"/>
    <property type="match status" value="1"/>
</dbReference>
<proteinExistence type="predicted"/>
<evidence type="ECO:0000256" key="2">
    <source>
        <dbReference type="PROSITE-ProRule" id="PRU00504"/>
    </source>
</evidence>
<dbReference type="InterPro" id="IPR001258">
    <property type="entry name" value="NHL_repeat"/>
</dbReference>
<evidence type="ECO:0000256" key="1">
    <source>
        <dbReference type="ARBA" id="ARBA00022737"/>
    </source>
</evidence>
<dbReference type="SUPFAM" id="SSF48726">
    <property type="entry name" value="Immunoglobulin"/>
    <property type="match status" value="1"/>
</dbReference>
<dbReference type="InterPro" id="IPR011042">
    <property type="entry name" value="6-blade_b-propeller_TolB-like"/>
</dbReference>
<dbReference type="Pfam" id="PF13927">
    <property type="entry name" value="Ig_3"/>
    <property type="match status" value="1"/>
</dbReference>
<dbReference type="AlphaFoldDB" id="A0A9D7SHY3"/>
<accession>A0A9D7SHY3</accession>
<feature type="repeat" description="NHL" evidence="2">
    <location>
        <begin position="193"/>
        <end position="234"/>
    </location>
</feature>
<dbReference type="InterPro" id="IPR007110">
    <property type="entry name" value="Ig-like_dom"/>
</dbReference>
<dbReference type="Pfam" id="PF01436">
    <property type="entry name" value="NHL"/>
    <property type="match status" value="3"/>
</dbReference>
<evidence type="ECO:0000313" key="6">
    <source>
        <dbReference type="Proteomes" id="UP000886657"/>
    </source>
</evidence>
<sequence length="463" mass="46324">MLLAFSGSGERCSRPGSRKAFCGLSKRLLAGSRLLLLPLLLLALGLGCSSKSADTTSPGTPPSITEPPSSAATVTGRQVTFSVTATGAPTLRYQWAKDDVDILGALTSTLTLFSPEPSDSGQYTVTITNPDGKIKSSAATLTVTPALQFTSAVSLVADAAGNLFVSDREDHCIWKVSPAKVVTLLAGGKGIPGSVDGPGSDARFQNPGGLALDPSGNLLVADTGNHTIRRVAPDGTVTTLAGAAGLPGATNAVGALARFNAPFGIAVLSSGSVYGGAYIADALNHTIRFLATDGTVSTYAGSAGQPGSTDATGSSARFNQPNGLALSASGTLYVADYGNSCLRAIASSGQVSTLAGLAGTTGYGDGTGSAARFNLPVGVTLDASGNLWVADTFNHAVRRITTAGVVTVIAGSGTSGNADGTGTSALFYQPCGITLGPAGNLVVADTRNRLLRLLTPAGVTTTL</sequence>
<protein>
    <submittedName>
        <fullName evidence="5">Immunoglobulin domain-containing protein</fullName>
    </submittedName>
</protein>
<dbReference type="EMBL" id="JADKIO010000013">
    <property type="protein sequence ID" value="MBK9798009.1"/>
    <property type="molecule type" value="Genomic_DNA"/>
</dbReference>
<dbReference type="InterPro" id="IPR003599">
    <property type="entry name" value="Ig_sub"/>
</dbReference>
<evidence type="ECO:0000256" key="3">
    <source>
        <dbReference type="SAM" id="MobiDB-lite"/>
    </source>
</evidence>
<organism evidence="5 6">
    <name type="scientific">Candidatus Geothrix skivensis</name>
    <dbReference type="NCBI Taxonomy" id="2954439"/>
    <lineage>
        <taxon>Bacteria</taxon>
        <taxon>Pseudomonadati</taxon>
        <taxon>Acidobacteriota</taxon>
        <taxon>Holophagae</taxon>
        <taxon>Holophagales</taxon>
        <taxon>Holophagaceae</taxon>
        <taxon>Geothrix</taxon>
    </lineage>
</organism>
<feature type="region of interest" description="Disordered" evidence="3">
    <location>
        <begin position="52"/>
        <end position="71"/>
    </location>
</feature>
<dbReference type="PANTHER" id="PTHR13833:SF71">
    <property type="entry name" value="NHL DOMAIN-CONTAINING PROTEIN"/>
    <property type="match status" value="1"/>
</dbReference>
<dbReference type="SUPFAM" id="SSF101898">
    <property type="entry name" value="NHL repeat"/>
    <property type="match status" value="1"/>
</dbReference>